<dbReference type="PANTHER" id="PTHR22923:SF89">
    <property type="entry name" value="CEREBELLIN 18"/>
    <property type="match status" value="1"/>
</dbReference>
<keyword evidence="2" id="KW-0964">Secreted</keyword>
<reference evidence="5 6" key="1">
    <citation type="submission" date="2021-05" db="EMBL/GenBank/DDBJ databases">
        <authorList>
            <person name="Zahm M."/>
            <person name="Klopp C."/>
            <person name="Cabau C."/>
            <person name="Kuhl H."/>
            <person name="Suciu R."/>
            <person name="Ciorpac M."/>
            <person name="Holostenco D."/>
            <person name="Gessner J."/>
            <person name="Wuertz S."/>
            <person name="Hohne C."/>
            <person name="Stock M."/>
            <person name="Gislard M."/>
            <person name="Lluch J."/>
            <person name="Milhes M."/>
            <person name="Lampietro C."/>
            <person name="Lopez Roques C."/>
            <person name="Donnadieu C."/>
            <person name="Du K."/>
            <person name="Schartl M."/>
            <person name="Guiguen Y."/>
        </authorList>
    </citation>
    <scope>NUCLEOTIDE SEQUENCE [LARGE SCALE GENOMIC DNA]</scope>
    <source>
        <strain evidence="5">Hh-F2</strain>
        <tissue evidence="5">Blood</tissue>
    </source>
</reference>
<proteinExistence type="predicted"/>
<name>A0ABR0Y6R6_HUSHU</name>
<organism evidence="5 6">
    <name type="scientific">Huso huso</name>
    <name type="common">Beluga</name>
    <name type="synonym">Acipenser huso</name>
    <dbReference type="NCBI Taxonomy" id="61971"/>
    <lineage>
        <taxon>Eukaryota</taxon>
        <taxon>Metazoa</taxon>
        <taxon>Chordata</taxon>
        <taxon>Craniata</taxon>
        <taxon>Vertebrata</taxon>
        <taxon>Euteleostomi</taxon>
        <taxon>Actinopterygii</taxon>
        <taxon>Chondrostei</taxon>
        <taxon>Acipenseriformes</taxon>
        <taxon>Acipenseridae</taxon>
        <taxon>Huso</taxon>
    </lineage>
</organism>
<evidence type="ECO:0000259" key="4">
    <source>
        <dbReference type="PROSITE" id="PS50871"/>
    </source>
</evidence>
<dbReference type="PANTHER" id="PTHR22923">
    <property type="entry name" value="CEREBELLIN-RELATED"/>
    <property type="match status" value="1"/>
</dbReference>
<dbReference type="Proteomes" id="UP001369086">
    <property type="component" value="Unassembled WGS sequence"/>
</dbReference>
<dbReference type="InterPro" id="IPR008983">
    <property type="entry name" value="Tumour_necrosis_fac-like_dom"/>
</dbReference>
<dbReference type="InterPro" id="IPR001073">
    <property type="entry name" value="C1q_dom"/>
</dbReference>
<sequence length="205" mass="22339">AASWSKPLPCGGWDCPCAFSKKRGCCCVANWITRFEDHLFERIGGLWSDLSILTGDVNGITAGLNIAFSALLGKLSLCYGPFTSNTPIKYQTILLNSGIGYNPTLGAFTAPRAGLYSFSFTAFSNEGGVGRRMYHQVSLMHNDDIVASVWEDNREDYEDSGSQTVLLPLSAGDQVYVRLLSGRQLCGDIYLQNSFSGYLIYPSTG</sequence>
<comment type="subcellular location">
    <subcellularLocation>
        <location evidence="1">Secreted</location>
    </subcellularLocation>
</comment>
<accession>A0ABR0Y6R6</accession>
<evidence type="ECO:0000256" key="1">
    <source>
        <dbReference type="ARBA" id="ARBA00004613"/>
    </source>
</evidence>
<evidence type="ECO:0000313" key="6">
    <source>
        <dbReference type="Proteomes" id="UP001369086"/>
    </source>
</evidence>
<dbReference type="PRINTS" id="PR00007">
    <property type="entry name" value="COMPLEMNTC1Q"/>
</dbReference>
<protein>
    <submittedName>
        <fullName evidence="5">Cerebellin-1-like</fullName>
    </submittedName>
</protein>
<dbReference type="SUPFAM" id="SSF49842">
    <property type="entry name" value="TNF-like"/>
    <property type="match status" value="1"/>
</dbReference>
<dbReference type="PROSITE" id="PS50871">
    <property type="entry name" value="C1Q"/>
    <property type="match status" value="1"/>
</dbReference>
<evidence type="ECO:0000256" key="2">
    <source>
        <dbReference type="ARBA" id="ARBA00022525"/>
    </source>
</evidence>
<comment type="caution">
    <text evidence="5">The sequence shown here is derived from an EMBL/GenBank/DDBJ whole genome shotgun (WGS) entry which is preliminary data.</text>
</comment>
<dbReference type="SMART" id="SM00110">
    <property type="entry name" value="C1Q"/>
    <property type="match status" value="1"/>
</dbReference>
<gene>
    <name evidence="5" type="ORF">HHUSO_G34372</name>
</gene>
<keyword evidence="3" id="KW-0732">Signal</keyword>
<feature type="non-terminal residue" evidence="5">
    <location>
        <position position="1"/>
    </location>
</feature>
<dbReference type="InterPro" id="IPR050822">
    <property type="entry name" value="Cerebellin_Synaptic_Org"/>
</dbReference>
<dbReference type="Gene3D" id="2.60.120.40">
    <property type="match status" value="1"/>
</dbReference>
<keyword evidence="6" id="KW-1185">Reference proteome</keyword>
<dbReference type="EMBL" id="JAHFZB010000046">
    <property type="protein sequence ID" value="KAK6468019.1"/>
    <property type="molecule type" value="Genomic_DNA"/>
</dbReference>
<feature type="domain" description="C1q" evidence="4">
    <location>
        <begin position="61"/>
        <end position="205"/>
    </location>
</feature>
<dbReference type="Pfam" id="PF00386">
    <property type="entry name" value="C1q"/>
    <property type="match status" value="1"/>
</dbReference>
<evidence type="ECO:0000256" key="3">
    <source>
        <dbReference type="ARBA" id="ARBA00022729"/>
    </source>
</evidence>
<evidence type="ECO:0000313" key="5">
    <source>
        <dbReference type="EMBL" id="KAK6468019.1"/>
    </source>
</evidence>